<dbReference type="NCBIfam" id="NF010229">
    <property type="entry name" value="PRK13682.1-4"/>
    <property type="match status" value="1"/>
</dbReference>
<evidence type="ECO:0000256" key="3">
    <source>
        <dbReference type="ARBA" id="ARBA00022989"/>
    </source>
</evidence>
<keyword evidence="4 5" id="KW-0472">Membrane</keyword>
<sequence length="77" mass="8089">MTLIESAVSNSSALSFELFQLLPLQFSGGFIQLAIVFFILAIIAGVVGASGVAGISMSIAKWFVIIFIVLAVISLIL</sequence>
<feature type="transmembrane region" description="Helical" evidence="5">
    <location>
        <begin position="30"/>
        <end position="52"/>
    </location>
</feature>
<evidence type="ECO:0000256" key="1">
    <source>
        <dbReference type="ARBA" id="ARBA00022475"/>
    </source>
</evidence>
<evidence type="ECO:0000313" key="6">
    <source>
        <dbReference type="EMBL" id="MCL9818262.1"/>
    </source>
</evidence>
<name>A0AAE3K9E3_9EURY</name>
<gene>
    <name evidence="6" type="ORF">AArcSt2_15075</name>
</gene>
<dbReference type="InterPro" id="IPR009760">
    <property type="entry name" value="DUF1328"/>
</dbReference>
<evidence type="ECO:0000313" key="7">
    <source>
        <dbReference type="Proteomes" id="UP001203207"/>
    </source>
</evidence>
<keyword evidence="2 5" id="KW-0812">Transmembrane</keyword>
<dbReference type="AlphaFoldDB" id="A0AAE3K9E3"/>
<accession>A0AAE3K9E3</accession>
<keyword evidence="1 5" id="KW-1003">Cell membrane</keyword>
<comment type="caution">
    <text evidence="5">Lacks conserved residue(s) required for the propagation of feature annotation.</text>
</comment>
<proteinExistence type="inferred from homology"/>
<organism evidence="6 7">
    <name type="scientific">Natronocalculus amylovorans</name>
    <dbReference type="NCBI Taxonomy" id="2917812"/>
    <lineage>
        <taxon>Archaea</taxon>
        <taxon>Methanobacteriati</taxon>
        <taxon>Methanobacteriota</taxon>
        <taxon>Stenosarchaea group</taxon>
        <taxon>Halobacteria</taxon>
        <taxon>Halobacteriales</taxon>
        <taxon>Haloferacaceae</taxon>
        <taxon>Natronocalculus</taxon>
    </lineage>
</organism>
<comment type="caution">
    <text evidence="6">The sequence shown here is derived from an EMBL/GenBank/DDBJ whole genome shotgun (WGS) entry which is preliminary data.</text>
</comment>
<keyword evidence="7" id="KW-1185">Reference proteome</keyword>
<evidence type="ECO:0000256" key="5">
    <source>
        <dbReference type="HAMAP-Rule" id="MF_01361"/>
    </source>
</evidence>
<evidence type="ECO:0000256" key="2">
    <source>
        <dbReference type="ARBA" id="ARBA00022692"/>
    </source>
</evidence>
<dbReference type="HAMAP" id="MF_01361">
    <property type="entry name" value="UPF0391"/>
    <property type="match status" value="1"/>
</dbReference>
<dbReference type="GO" id="GO:0005886">
    <property type="term" value="C:plasma membrane"/>
    <property type="evidence" value="ECO:0007669"/>
    <property type="project" value="UniProtKB-UniRule"/>
</dbReference>
<evidence type="ECO:0000256" key="4">
    <source>
        <dbReference type="ARBA" id="ARBA00023136"/>
    </source>
</evidence>
<dbReference type="RefSeq" id="WP_174654675.1">
    <property type="nucleotide sequence ID" value="NZ_JAKRVX010000009.1"/>
</dbReference>
<reference evidence="6" key="1">
    <citation type="journal article" date="2022" name="Syst. Appl. Microbiol.">
        <title>Natronocalculus amylovorans gen. nov., sp. nov., and Natranaeroarchaeum aerophilus sp. nov., dominant culturable amylolytic natronoarchaea from hypersaline soda lakes in southwestern Siberia.</title>
        <authorList>
            <person name="Sorokin D.Y."/>
            <person name="Elcheninov A.G."/>
            <person name="Khizhniak T.V."/>
            <person name="Koenen M."/>
            <person name="Bale N.J."/>
            <person name="Damste J.S.S."/>
            <person name="Kublanov I.V."/>
        </authorList>
    </citation>
    <scope>NUCLEOTIDE SEQUENCE</scope>
    <source>
        <strain evidence="6">AArc-St2</strain>
    </source>
</reference>
<protein>
    <recommendedName>
        <fullName evidence="5">UPF0391 membrane protein AArcSt2_15075</fullName>
    </recommendedName>
</protein>
<dbReference type="EMBL" id="JAKRVX010000009">
    <property type="protein sequence ID" value="MCL9818262.1"/>
    <property type="molecule type" value="Genomic_DNA"/>
</dbReference>
<dbReference type="Proteomes" id="UP001203207">
    <property type="component" value="Unassembled WGS sequence"/>
</dbReference>
<feature type="transmembrane region" description="Helical" evidence="5">
    <location>
        <begin position="59"/>
        <end position="76"/>
    </location>
</feature>
<reference evidence="6" key="2">
    <citation type="submission" date="2022-02" db="EMBL/GenBank/DDBJ databases">
        <authorList>
            <person name="Elcheninov A.G."/>
            <person name="Sorokin D.Y."/>
            <person name="Kublanov I.V."/>
        </authorList>
    </citation>
    <scope>NUCLEOTIDE SEQUENCE</scope>
    <source>
        <strain evidence="6">AArc-St2</strain>
    </source>
</reference>
<keyword evidence="3 5" id="KW-1133">Transmembrane helix</keyword>
<comment type="similarity">
    <text evidence="5">Belongs to the UPF0391 family.</text>
</comment>
<dbReference type="Pfam" id="PF07043">
    <property type="entry name" value="DUF1328"/>
    <property type="match status" value="1"/>
</dbReference>